<sequence length="497" mass="55296">MEQRRTERVEGEREILEKTRRPAASSGHGFHLRKSGVNRPGIEHGSPWWQASSLTAQPPWPLLTTGVNNQRIVTSGAFVFLACTFSPRGHALMSPVTREQRGSITIRCPRQLQFGNFIQLTSFKVENYVAARPWSRSDRTMRATLTRTPSASSLLRQGVQCFRRANNAGECRNEQGPSRHSADSKKDEALEKREIDRYRERESDLLSRESCISSRSEVGLPSFRAEVPFRNISTPLQPPWARFAYQLPSRVRGAMGADSSLRTPRRFPPPPYHSANSYRITNHPRSFFSSSSSTQHPHAASVARDFIKFCFLGAAVSLLASHMGEPGFIPSGVAPGFFCICENREGRCRWSAGILGGLRFAPPLHSRAAPYSPLCALIGSQDLAIKSRLNLCTSFSTPLPEQSPIHTEHCGWLTDRMVTPEKSPTLSTSVGTASMMAPLVREGKAAHNYSRFQTASPYYTKVRKYRGIVRAATTVHAPNAEECCARDVGYDDPCQFP</sequence>
<evidence type="ECO:0000313" key="2">
    <source>
        <dbReference type="EMBL" id="KAJ8877611.1"/>
    </source>
</evidence>
<reference evidence="2 3" key="1">
    <citation type="submission" date="2023-02" db="EMBL/GenBank/DDBJ databases">
        <title>LHISI_Scaffold_Assembly.</title>
        <authorList>
            <person name="Stuart O.P."/>
            <person name="Cleave R."/>
            <person name="Magrath M.J.L."/>
            <person name="Mikheyev A.S."/>
        </authorList>
    </citation>
    <scope>NUCLEOTIDE SEQUENCE [LARGE SCALE GENOMIC DNA]</scope>
    <source>
        <strain evidence="2">Daus_M_001</strain>
        <tissue evidence="2">Leg muscle</tissue>
    </source>
</reference>
<gene>
    <name evidence="2" type="ORF">PR048_022066</name>
</gene>
<evidence type="ECO:0000256" key="1">
    <source>
        <dbReference type="SAM" id="MobiDB-lite"/>
    </source>
</evidence>
<feature type="compositionally biased region" description="Basic and acidic residues" evidence="1">
    <location>
        <begin position="1"/>
        <end position="20"/>
    </location>
</feature>
<protein>
    <submittedName>
        <fullName evidence="2">Uncharacterized protein</fullName>
    </submittedName>
</protein>
<feature type="region of interest" description="Disordered" evidence="1">
    <location>
        <begin position="168"/>
        <end position="195"/>
    </location>
</feature>
<keyword evidence="3" id="KW-1185">Reference proteome</keyword>
<dbReference type="Proteomes" id="UP001159363">
    <property type="component" value="Chromosome 7"/>
</dbReference>
<feature type="region of interest" description="Disordered" evidence="1">
    <location>
        <begin position="1"/>
        <end position="37"/>
    </location>
</feature>
<organism evidence="2 3">
    <name type="scientific">Dryococelus australis</name>
    <dbReference type="NCBI Taxonomy" id="614101"/>
    <lineage>
        <taxon>Eukaryota</taxon>
        <taxon>Metazoa</taxon>
        <taxon>Ecdysozoa</taxon>
        <taxon>Arthropoda</taxon>
        <taxon>Hexapoda</taxon>
        <taxon>Insecta</taxon>
        <taxon>Pterygota</taxon>
        <taxon>Neoptera</taxon>
        <taxon>Polyneoptera</taxon>
        <taxon>Phasmatodea</taxon>
        <taxon>Verophasmatodea</taxon>
        <taxon>Anareolatae</taxon>
        <taxon>Phasmatidae</taxon>
        <taxon>Eurycanthinae</taxon>
        <taxon>Dryococelus</taxon>
    </lineage>
</organism>
<feature type="compositionally biased region" description="Basic and acidic residues" evidence="1">
    <location>
        <begin position="180"/>
        <end position="195"/>
    </location>
</feature>
<name>A0ABQ9H077_9NEOP</name>
<dbReference type="EMBL" id="JARBHB010000008">
    <property type="protein sequence ID" value="KAJ8877611.1"/>
    <property type="molecule type" value="Genomic_DNA"/>
</dbReference>
<comment type="caution">
    <text evidence="2">The sequence shown here is derived from an EMBL/GenBank/DDBJ whole genome shotgun (WGS) entry which is preliminary data.</text>
</comment>
<proteinExistence type="predicted"/>
<evidence type="ECO:0000313" key="3">
    <source>
        <dbReference type="Proteomes" id="UP001159363"/>
    </source>
</evidence>
<accession>A0ABQ9H077</accession>